<dbReference type="STRING" id="3827.A0A1S2Y8J7"/>
<sequence length="459" mass="51786">MPIMEKNGNVLMNKYEFGKLLGQGNFAKVYHARNLITDDIVAIKVIEKAKVRKIGMELQTKREISIMRLIKHPNVLRLYEVLATKKKIYFIIEYAKGGELFAKIAKGRLSEDTARKYFQQLMSALEFCHRKGVYHRDLKPENLLLDEHGDLKVADFGLSALVESHSRNNMLQTVCGTPAYVAPEVVRRRGYNGAKADVWSCGVILYALLTGHLPFYDMNLMSLYKKIGRGEYECPGWFPVELRRLLARILDPNPFTRISTAKISENTWFRRGLDTKSFQVKREVTNVAAVVDSDNAVTGLYENGSDSVEANQEALVLQPTYLNAFHILSLSAGLDLSVLFPSTDEREDIKFTSMSSAASIISAIEDIAHILRMKVIKKNGGLIKLERSKEHHKAPLVITAEIFEFAPSFYLVEIKKSCGDALEYQEILQEHIKPGLKGIVWIWQGELNNSSIKVAVSSS</sequence>
<gene>
    <name evidence="18" type="primary">LOC101489428</name>
</gene>
<dbReference type="EC" id="2.7.11.1" evidence="3"/>
<comment type="catalytic activity">
    <reaction evidence="11">
        <text>L-seryl-[protein] + ATP = O-phospho-L-seryl-[protein] + ADP + H(+)</text>
        <dbReference type="Rhea" id="RHEA:17989"/>
        <dbReference type="Rhea" id="RHEA-COMP:9863"/>
        <dbReference type="Rhea" id="RHEA-COMP:11604"/>
        <dbReference type="ChEBI" id="CHEBI:15378"/>
        <dbReference type="ChEBI" id="CHEBI:29999"/>
        <dbReference type="ChEBI" id="CHEBI:30616"/>
        <dbReference type="ChEBI" id="CHEBI:83421"/>
        <dbReference type="ChEBI" id="CHEBI:456216"/>
        <dbReference type="EC" id="2.7.11.1"/>
    </reaction>
</comment>
<dbReference type="PROSITE" id="PS50011">
    <property type="entry name" value="PROTEIN_KINASE_DOM"/>
    <property type="match status" value="1"/>
</dbReference>
<dbReference type="PROSITE" id="PS50816">
    <property type="entry name" value="NAF"/>
    <property type="match status" value="1"/>
</dbReference>
<organism evidence="17 18">
    <name type="scientific">Cicer arietinum</name>
    <name type="common">Chickpea</name>
    <name type="synonym">Garbanzo</name>
    <dbReference type="NCBI Taxonomy" id="3827"/>
    <lineage>
        <taxon>Eukaryota</taxon>
        <taxon>Viridiplantae</taxon>
        <taxon>Streptophyta</taxon>
        <taxon>Embryophyta</taxon>
        <taxon>Tracheophyta</taxon>
        <taxon>Spermatophyta</taxon>
        <taxon>Magnoliopsida</taxon>
        <taxon>eudicotyledons</taxon>
        <taxon>Gunneridae</taxon>
        <taxon>Pentapetalae</taxon>
        <taxon>rosids</taxon>
        <taxon>fabids</taxon>
        <taxon>Fabales</taxon>
        <taxon>Fabaceae</taxon>
        <taxon>Papilionoideae</taxon>
        <taxon>50 kb inversion clade</taxon>
        <taxon>NPAAA clade</taxon>
        <taxon>Hologalegina</taxon>
        <taxon>IRL clade</taxon>
        <taxon>Cicereae</taxon>
        <taxon>Cicer</taxon>
    </lineage>
</organism>
<dbReference type="InterPro" id="IPR011009">
    <property type="entry name" value="Kinase-like_dom_sf"/>
</dbReference>
<dbReference type="OrthoDB" id="193931at2759"/>
<dbReference type="CDD" id="cd12195">
    <property type="entry name" value="CIPK_C"/>
    <property type="match status" value="1"/>
</dbReference>
<reference evidence="18" key="2">
    <citation type="submission" date="2025-08" db="UniProtKB">
        <authorList>
            <consortium name="RefSeq"/>
        </authorList>
    </citation>
    <scope>IDENTIFICATION</scope>
    <source>
        <tissue evidence="18">Etiolated seedlings</tissue>
    </source>
</reference>
<dbReference type="Proteomes" id="UP000087171">
    <property type="component" value="Chromosome Ca5"/>
</dbReference>
<dbReference type="PANTHER" id="PTHR43895:SF159">
    <property type="entry name" value="NON-SPECIFIC SERINE_THREONINE PROTEIN KINASE"/>
    <property type="match status" value="1"/>
</dbReference>
<dbReference type="Gene3D" id="3.30.310.80">
    <property type="entry name" value="Kinase associated domain 1, KA1"/>
    <property type="match status" value="1"/>
</dbReference>
<evidence type="ECO:0000256" key="9">
    <source>
        <dbReference type="ARBA" id="ARBA00023211"/>
    </source>
</evidence>
<dbReference type="GO" id="GO:0106310">
    <property type="term" value="F:protein serine kinase activity"/>
    <property type="evidence" value="ECO:0007669"/>
    <property type="project" value="RHEA"/>
</dbReference>
<dbReference type="PROSITE" id="PS00108">
    <property type="entry name" value="PROTEIN_KINASE_ST"/>
    <property type="match status" value="1"/>
</dbReference>
<evidence type="ECO:0000256" key="10">
    <source>
        <dbReference type="ARBA" id="ARBA00047899"/>
    </source>
</evidence>
<feature type="domain" description="NAF" evidence="16">
    <location>
        <begin position="317"/>
        <end position="341"/>
    </location>
</feature>
<evidence type="ECO:0000256" key="5">
    <source>
        <dbReference type="ARBA" id="ARBA00022679"/>
    </source>
</evidence>
<dbReference type="RefSeq" id="XP_004500544.1">
    <property type="nucleotide sequence ID" value="XM_004500487.3"/>
</dbReference>
<keyword evidence="6 13" id="KW-0547">Nucleotide-binding</keyword>
<feature type="binding site" evidence="13">
    <location>
        <position position="44"/>
    </location>
    <ligand>
        <name>ATP</name>
        <dbReference type="ChEBI" id="CHEBI:30616"/>
    </ligand>
</feature>
<feature type="domain" description="Protein kinase" evidence="15">
    <location>
        <begin position="15"/>
        <end position="269"/>
    </location>
</feature>
<dbReference type="GO" id="GO:0007165">
    <property type="term" value="P:signal transduction"/>
    <property type="evidence" value="ECO:0007669"/>
    <property type="project" value="InterPro"/>
</dbReference>
<dbReference type="InterPro" id="IPR000719">
    <property type="entry name" value="Prot_kinase_dom"/>
</dbReference>
<keyword evidence="7" id="KW-0418">Kinase</keyword>
<dbReference type="SMART" id="SM00220">
    <property type="entry name" value="S_TKc"/>
    <property type="match status" value="1"/>
</dbReference>
<evidence type="ECO:0000256" key="3">
    <source>
        <dbReference type="ARBA" id="ARBA00012513"/>
    </source>
</evidence>
<dbReference type="Pfam" id="PF00069">
    <property type="entry name" value="Pkinase"/>
    <property type="match status" value="1"/>
</dbReference>
<evidence type="ECO:0000256" key="14">
    <source>
        <dbReference type="RuleBase" id="RU000304"/>
    </source>
</evidence>
<dbReference type="PROSITE" id="PS00107">
    <property type="entry name" value="PROTEIN_KINASE_ATP"/>
    <property type="match status" value="1"/>
</dbReference>
<dbReference type="PANTHER" id="PTHR43895">
    <property type="entry name" value="CALCIUM/CALMODULIN-DEPENDENT PROTEIN KINASE KINASE-RELATED"/>
    <property type="match status" value="1"/>
</dbReference>
<dbReference type="FunFam" id="1.10.510.10:FF:000279">
    <property type="entry name" value="Non-specific serine/threonine protein kinase"/>
    <property type="match status" value="1"/>
</dbReference>
<dbReference type="eggNOG" id="KOG0583">
    <property type="taxonomic scope" value="Eukaryota"/>
</dbReference>
<evidence type="ECO:0000256" key="8">
    <source>
        <dbReference type="ARBA" id="ARBA00022840"/>
    </source>
</evidence>
<comment type="cofactor">
    <cofactor evidence="1">
        <name>Mn(2+)</name>
        <dbReference type="ChEBI" id="CHEBI:29035"/>
    </cofactor>
</comment>
<dbReference type="PaxDb" id="3827-XP_004500544.1"/>
<name>A0A1S2Y8J7_CICAR</name>
<dbReference type="SUPFAM" id="SSF56112">
    <property type="entry name" value="Protein kinase-like (PK-like)"/>
    <property type="match status" value="1"/>
</dbReference>
<protein>
    <recommendedName>
        <fullName evidence="3">non-specific serine/threonine protein kinase</fullName>
        <ecNumber evidence="3">2.7.11.1</ecNumber>
    </recommendedName>
</protein>
<dbReference type="FunFam" id="3.30.200.20:FF:000042">
    <property type="entry name" value="Aurora kinase A"/>
    <property type="match status" value="1"/>
</dbReference>
<comment type="function">
    <text evidence="12">CIPK serine-threonine protein kinases interact with CBL proteins. Binding of a CBL protein to the regulatory NAF domain of CIPK protein lead to the activation of the kinase in a calcium-dependent manner.</text>
</comment>
<keyword evidence="9" id="KW-0464">Manganese</keyword>
<evidence type="ECO:0000259" key="16">
    <source>
        <dbReference type="PROSITE" id="PS50816"/>
    </source>
</evidence>
<dbReference type="AlphaFoldDB" id="A0A1S2Y8J7"/>
<dbReference type="GO" id="GO:0005524">
    <property type="term" value="F:ATP binding"/>
    <property type="evidence" value="ECO:0007669"/>
    <property type="project" value="UniProtKB-UniRule"/>
</dbReference>
<evidence type="ECO:0000256" key="12">
    <source>
        <dbReference type="ARBA" id="ARBA00058225"/>
    </source>
</evidence>
<dbReference type="KEGG" id="cam:101489428"/>
<keyword evidence="5" id="KW-0808">Transferase</keyword>
<evidence type="ECO:0000256" key="2">
    <source>
        <dbReference type="ARBA" id="ARBA00006234"/>
    </source>
</evidence>
<dbReference type="GO" id="GO:0004674">
    <property type="term" value="F:protein serine/threonine kinase activity"/>
    <property type="evidence" value="ECO:0007669"/>
    <property type="project" value="UniProtKB-KW"/>
</dbReference>
<evidence type="ECO:0000256" key="4">
    <source>
        <dbReference type="ARBA" id="ARBA00022527"/>
    </source>
</evidence>
<dbReference type="InterPro" id="IPR017441">
    <property type="entry name" value="Protein_kinase_ATP_BS"/>
</dbReference>
<comment type="similarity">
    <text evidence="2">Belongs to the protein kinase superfamily. CAMK Ser/Thr protein kinase family. SNF1 subfamily.</text>
</comment>
<evidence type="ECO:0000313" key="17">
    <source>
        <dbReference type="Proteomes" id="UP000087171"/>
    </source>
</evidence>
<dbReference type="FunFam" id="3.30.310.80:FF:000005">
    <property type="entry name" value="Non-specific serine/threonine protein kinase"/>
    <property type="match status" value="1"/>
</dbReference>
<evidence type="ECO:0000256" key="13">
    <source>
        <dbReference type="PROSITE-ProRule" id="PRU10141"/>
    </source>
</evidence>
<dbReference type="GeneID" id="101489428"/>
<dbReference type="InterPro" id="IPR018451">
    <property type="entry name" value="NAF/FISL_domain"/>
</dbReference>
<evidence type="ECO:0000256" key="7">
    <source>
        <dbReference type="ARBA" id="ARBA00022777"/>
    </source>
</evidence>
<evidence type="ECO:0000256" key="6">
    <source>
        <dbReference type="ARBA" id="ARBA00022741"/>
    </source>
</evidence>
<evidence type="ECO:0000313" key="18">
    <source>
        <dbReference type="RefSeq" id="XP_004500544.1"/>
    </source>
</evidence>
<proteinExistence type="inferred from homology"/>
<accession>A0A1S2Y8J7</accession>
<dbReference type="Gene3D" id="1.10.510.10">
    <property type="entry name" value="Transferase(Phosphotransferase) domain 1"/>
    <property type="match status" value="1"/>
</dbReference>
<reference evidence="17" key="1">
    <citation type="journal article" date="2013" name="Nat. Biotechnol.">
        <title>Draft genome sequence of chickpea (Cicer arietinum) provides a resource for trait improvement.</title>
        <authorList>
            <person name="Varshney R.K."/>
            <person name="Song C."/>
            <person name="Saxena R.K."/>
            <person name="Azam S."/>
            <person name="Yu S."/>
            <person name="Sharpe A.G."/>
            <person name="Cannon S."/>
            <person name="Baek J."/>
            <person name="Rosen B.D."/>
            <person name="Tar'an B."/>
            <person name="Millan T."/>
            <person name="Zhang X."/>
            <person name="Ramsay L.D."/>
            <person name="Iwata A."/>
            <person name="Wang Y."/>
            <person name="Nelson W."/>
            <person name="Farmer A.D."/>
            <person name="Gaur P.M."/>
            <person name="Soderlund C."/>
            <person name="Penmetsa R.V."/>
            <person name="Xu C."/>
            <person name="Bharti A.K."/>
            <person name="He W."/>
            <person name="Winter P."/>
            <person name="Zhao S."/>
            <person name="Hane J.K."/>
            <person name="Carrasquilla-Garcia N."/>
            <person name="Condie J.A."/>
            <person name="Upadhyaya H.D."/>
            <person name="Luo M.C."/>
            <person name="Thudi M."/>
            <person name="Gowda C.L."/>
            <person name="Singh N.P."/>
            <person name="Lichtenzveig J."/>
            <person name="Gali K.K."/>
            <person name="Rubio J."/>
            <person name="Nadarajan N."/>
            <person name="Dolezel J."/>
            <person name="Bansal K.C."/>
            <person name="Xu X."/>
            <person name="Edwards D."/>
            <person name="Zhang G."/>
            <person name="Kahl G."/>
            <person name="Gil J."/>
            <person name="Singh K.B."/>
            <person name="Datta S.K."/>
            <person name="Jackson S.A."/>
            <person name="Wang J."/>
            <person name="Cook D.R."/>
        </authorList>
    </citation>
    <scope>NUCLEOTIDE SEQUENCE [LARGE SCALE GENOMIC DNA]</scope>
    <source>
        <strain evidence="17">cv. CDC Frontier</strain>
    </source>
</reference>
<evidence type="ECO:0000256" key="1">
    <source>
        <dbReference type="ARBA" id="ARBA00001936"/>
    </source>
</evidence>
<evidence type="ECO:0000256" key="11">
    <source>
        <dbReference type="ARBA" id="ARBA00048679"/>
    </source>
</evidence>
<dbReference type="InterPro" id="IPR004041">
    <property type="entry name" value="NAF_dom"/>
</dbReference>
<evidence type="ECO:0000259" key="15">
    <source>
        <dbReference type="PROSITE" id="PS50011"/>
    </source>
</evidence>
<keyword evidence="17" id="KW-1185">Reference proteome</keyword>
<keyword evidence="4 14" id="KW-0723">Serine/threonine-protein kinase</keyword>
<dbReference type="Pfam" id="PF03822">
    <property type="entry name" value="NAF"/>
    <property type="match status" value="1"/>
</dbReference>
<comment type="catalytic activity">
    <reaction evidence="10">
        <text>L-threonyl-[protein] + ATP = O-phospho-L-threonyl-[protein] + ADP + H(+)</text>
        <dbReference type="Rhea" id="RHEA:46608"/>
        <dbReference type="Rhea" id="RHEA-COMP:11060"/>
        <dbReference type="Rhea" id="RHEA-COMP:11605"/>
        <dbReference type="ChEBI" id="CHEBI:15378"/>
        <dbReference type="ChEBI" id="CHEBI:30013"/>
        <dbReference type="ChEBI" id="CHEBI:30616"/>
        <dbReference type="ChEBI" id="CHEBI:61977"/>
        <dbReference type="ChEBI" id="CHEBI:456216"/>
        <dbReference type="EC" id="2.7.11.1"/>
    </reaction>
</comment>
<keyword evidence="8 13" id="KW-0067">ATP-binding</keyword>
<dbReference type="InterPro" id="IPR008271">
    <property type="entry name" value="Ser/Thr_kinase_AS"/>
</dbReference>